<dbReference type="AlphaFoldDB" id="A0A368NNZ4"/>
<dbReference type="GeneID" id="60683845"/>
<evidence type="ECO:0000313" key="1">
    <source>
        <dbReference type="EMBL" id="KAA3529733.1"/>
    </source>
</evidence>
<protein>
    <submittedName>
        <fullName evidence="1">Uncharacterized protein</fullName>
    </submittedName>
</protein>
<sequence>MDDVYKEEYRVKYTRDAATKRILGEAWFNAQGELDRNDDLPTRVAYDDLGRVCEMEWSRRNITHRESGPSRIEINPESGIVCHEVWCFEGEVHRAGGEPAVIDRDPDTGQITRVEFWDMGTRISKKSFRKSPVQNEPNLGL</sequence>
<evidence type="ECO:0000313" key="2">
    <source>
        <dbReference type="Proteomes" id="UP000436911"/>
    </source>
</evidence>
<dbReference type="RefSeq" id="WP_060718591.1">
    <property type="nucleotide sequence ID" value="NZ_JABFNP010000001.1"/>
</dbReference>
<accession>A0A368NNZ4</accession>
<proteinExistence type="predicted"/>
<comment type="caution">
    <text evidence="1">The sequence shown here is derived from an EMBL/GenBank/DDBJ whole genome shotgun (WGS) entry which is preliminary data.</text>
</comment>
<reference evidence="1 2" key="1">
    <citation type="submission" date="2018-08" db="EMBL/GenBank/DDBJ databases">
        <title>Genome sequencing of Agrobacterium vitis strain ICMP 10754.</title>
        <authorList>
            <person name="Visnovsky S.B."/>
            <person name="Pitman A.R."/>
        </authorList>
    </citation>
    <scope>NUCLEOTIDE SEQUENCE [LARGE SCALE GENOMIC DNA]</scope>
    <source>
        <strain evidence="1 2">ICMP 10754</strain>
    </source>
</reference>
<dbReference type="Proteomes" id="UP000436911">
    <property type="component" value="Unassembled WGS sequence"/>
</dbReference>
<name>A0A368NNZ4_AGRVI</name>
<organism evidence="1 2">
    <name type="scientific">Agrobacterium vitis</name>
    <name type="common">Rhizobium vitis</name>
    <dbReference type="NCBI Taxonomy" id="373"/>
    <lineage>
        <taxon>Bacteria</taxon>
        <taxon>Pseudomonadati</taxon>
        <taxon>Pseudomonadota</taxon>
        <taxon>Alphaproteobacteria</taxon>
        <taxon>Hyphomicrobiales</taxon>
        <taxon>Rhizobiaceae</taxon>
        <taxon>Rhizobium/Agrobacterium group</taxon>
        <taxon>Agrobacterium</taxon>
    </lineage>
</organism>
<dbReference type="EMBL" id="QUSG01000003">
    <property type="protein sequence ID" value="KAA3529733.1"/>
    <property type="molecule type" value="Genomic_DNA"/>
</dbReference>
<dbReference type="OrthoDB" id="9775851at2"/>
<gene>
    <name evidence="1" type="ORF">DXT89_08495</name>
</gene>